<keyword evidence="2" id="KW-1185">Reference proteome</keyword>
<dbReference type="Proteomes" id="UP001430360">
    <property type="component" value="Unassembled WGS sequence"/>
</dbReference>
<comment type="caution">
    <text evidence="1">The sequence shown here is derived from an EMBL/GenBank/DDBJ whole genome shotgun (WGS) entry which is preliminary data.</text>
</comment>
<protein>
    <recommendedName>
        <fullName evidence="3">STAS/SEC14 domain-containing protein</fullName>
    </recommendedName>
</protein>
<gene>
    <name evidence="1" type="ORF">LTT95_00460</name>
</gene>
<evidence type="ECO:0000313" key="2">
    <source>
        <dbReference type="Proteomes" id="UP001430360"/>
    </source>
</evidence>
<organism evidence="1 2">
    <name type="scientific">Luteimonas fraxinea</name>
    <dbReference type="NCBI Taxonomy" id="2901869"/>
    <lineage>
        <taxon>Bacteria</taxon>
        <taxon>Pseudomonadati</taxon>
        <taxon>Pseudomonadota</taxon>
        <taxon>Gammaproteobacteria</taxon>
        <taxon>Lysobacterales</taxon>
        <taxon>Lysobacteraceae</taxon>
        <taxon>Luteimonas</taxon>
    </lineage>
</organism>
<accession>A0ABS8U6M5</accession>
<sequence>MQNDLQIEVRRQPQSLLHVHVRGDATFAHTMAYWHAIAEAVEQQPAQSLLLVDELIGPALTPGEWVRLVSELGPRLGRLRIAHVKPHGLDTVEYCVLSAMGAGLDARVFEDARMASLWLRYGPVDA</sequence>
<reference evidence="1" key="2">
    <citation type="journal article" date="2022" name="Syst. Appl. Microbiol.">
        <title>Physiological and genomic characterisation of Luteimonas fraxinea sp. nov., a bacterial species associated with trees tolerant to ash dieback.</title>
        <authorList>
            <person name="Ulrich K."/>
            <person name="Becker R."/>
            <person name="Behrendt U."/>
            <person name="Kube M."/>
            <person name="Schneck V."/>
            <person name="Ulrich A."/>
        </authorList>
    </citation>
    <scope>NUCLEOTIDE SEQUENCE</scope>
    <source>
        <strain evidence="1">A1P009</strain>
    </source>
</reference>
<reference evidence="1" key="1">
    <citation type="submission" date="2021-12" db="EMBL/GenBank/DDBJ databases">
        <authorList>
            <person name="Ulrich A."/>
        </authorList>
    </citation>
    <scope>NUCLEOTIDE SEQUENCE</scope>
    <source>
        <strain evidence="1">A1P009</strain>
    </source>
</reference>
<dbReference type="RefSeq" id="WP_232133960.1">
    <property type="nucleotide sequence ID" value="NZ_JAJQKU010000001.1"/>
</dbReference>
<dbReference type="EMBL" id="JAJQKU010000001">
    <property type="protein sequence ID" value="MCD9095412.1"/>
    <property type="molecule type" value="Genomic_DNA"/>
</dbReference>
<name>A0ABS8U6M5_9GAMM</name>
<proteinExistence type="predicted"/>
<evidence type="ECO:0008006" key="3">
    <source>
        <dbReference type="Google" id="ProtNLM"/>
    </source>
</evidence>
<evidence type="ECO:0000313" key="1">
    <source>
        <dbReference type="EMBL" id="MCD9095412.1"/>
    </source>
</evidence>